<organism evidence="3 4">
    <name type="scientific">Algoriphagus pacificus</name>
    <dbReference type="NCBI Taxonomy" id="2811234"/>
    <lineage>
        <taxon>Bacteria</taxon>
        <taxon>Pseudomonadati</taxon>
        <taxon>Bacteroidota</taxon>
        <taxon>Cytophagia</taxon>
        <taxon>Cytophagales</taxon>
        <taxon>Cyclobacteriaceae</taxon>
        <taxon>Algoriphagus</taxon>
    </lineage>
</organism>
<evidence type="ECO:0000259" key="2">
    <source>
        <dbReference type="Pfam" id="PF13439"/>
    </source>
</evidence>
<dbReference type="InterPro" id="IPR001296">
    <property type="entry name" value="Glyco_trans_1"/>
</dbReference>
<protein>
    <submittedName>
        <fullName evidence="3">Glycosyltransferase family 4 protein</fullName>
    </submittedName>
</protein>
<dbReference type="Gene3D" id="3.40.50.2000">
    <property type="entry name" value="Glycogen Phosphorylase B"/>
    <property type="match status" value="2"/>
</dbReference>
<evidence type="ECO:0000313" key="4">
    <source>
        <dbReference type="Proteomes" id="UP000664480"/>
    </source>
</evidence>
<reference evidence="3 4" key="1">
    <citation type="submission" date="2021-03" db="EMBL/GenBank/DDBJ databases">
        <title>novel species isolated from a fishpond in China.</title>
        <authorList>
            <person name="Lu H."/>
            <person name="Cai Z."/>
        </authorList>
    </citation>
    <scope>NUCLEOTIDE SEQUENCE [LARGE SCALE GENOMIC DNA]</scope>
    <source>
        <strain evidence="3 4">YJ13C</strain>
    </source>
</reference>
<feature type="domain" description="Glycosyl transferase family 1" evidence="1">
    <location>
        <begin position="171"/>
        <end position="324"/>
    </location>
</feature>
<accession>A0ABS3CPC4</accession>
<dbReference type="SUPFAM" id="SSF53756">
    <property type="entry name" value="UDP-Glycosyltransferase/glycogen phosphorylase"/>
    <property type="match status" value="1"/>
</dbReference>
<evidence type="ECO:0000313" key="3">
    <source>
        <dbReference type="EMBL" id="MBN7817509.1"/>
    </source>
</evidence>
<dbReference type="CDD" id="cd03801">
    <property type="entry name" value="GT4_PimA-like"/>
    <property type="match status" value="1"/>
</dbReference>
<dbReference type="Pfam" id="PF00534">
    <property type="entry name" value="Glycos_transf_1"/>
    <property type="match status" value="1"/>
</dbReference>
<keyword evidence="4" id="KW-1185">Reference proteome</keyword>
<gene>
    <name evidence="3" type="ORF">J0A69_18855</name>
</gene>
<sequence>MKIFQVIQKPQARGVELFTCLLSEKLKEIGHEVILISLFEGNFELPFSGEQIQLKRSIKNRLWDLKAWREFAELIKTEKPDLIQANAADTLKFTVFSKKVFGWKTPIIFRNASQISQYIQSALIKNFNKYLYKQVDGILSVSQSSKSDFNSIFHFNKAHEVIPIGIEIPNKQFEKKTSETPLLVHIGGFTFEKNHQELISIFSNLKSKFPDLNLWLFGDGPLKQEIQKSIMDLGLNNTVLFKGVVENPFEQIPQNAILVLPSIIEGLPSVILEAFAHKILVIAYAVGGISEVVIDGETGWLIDPGNSKKFEEAIIEVINLSPKAIDKITTSAKEFVLKNYQLHQIAKKFESFYFQIIK</sequence>
<dbReference type="EMBL" id="JAFKCU010000006">
    <property type="protein sequence ID" value="MBN7817509.1"/>
    <property type="molecule type" value="Genomic_DNA"/>
</dbReference>
<evidence type="ECO:0000259" key="1">
    <source>
        <dbReference type="Pfam" id="PF00534"/>
    </source>
</evidence>
<dbReference type="RefSeq" id="WP_206588181.1">
    <property type="nucleotide sequence ID" value="NZ_JAFKCU010000006.1"/>
</dbReference>
<feature type="domain" description="Glycosyltransferase subfamily 4-like N-terminal" evidence="2">
    <location>
        <begin position="13"/>
        <end position="167"/>
    </location>
</feature>
<dbReference type="Pfam" id="PF13439">
    <property type="entry name" value="Glyco_transf_4"/>
    <property type="match status" value="1"/>
</dbReference>
<dbReference type="InterPro" id="IPR028098">
    <property type="entry name" value="Glyco_trans_4-like_N"/>
</dbReference>
<name>A0ABS3CPC4_9BACT</name>
<proteinExistence type="predicted"/>
<dbReference type="PANTHER" id="PTHR12526:SF630">
    <property type="entry name" value="GLYCOSYLTRANSFERASE"/>
    <property type="match status" value="1"/>
</dbReference>
<dbReference type="Proteomes" id="UP000664480">
    <property type="component" value="Unassembled WGS sequence"/>
</dbReference>
<dbReference type="PANTHER" id="PTHR12526">
    <property type="entry name" value="GLYCOSYLTRANSFERASE"/>
    <property type="match status" value="1"/>
</dbReference>
<comment type="caution">
    <text evidence="3">The sequence shown here is derived from an EMBL/GenBank/DDBJ whole genome shotgun (WGS) entry which is preliminary data.</text>
</comment>